<dbReference type="Proteomes" id="UP000828390">
    <property type="component" value="Unassembled WGS sequence"/>
</dbReference>
<organism evidence="1 2">
    <name type="scientific">Dreissena polymorpha</name>
    <name type="common">Zebra mussel</name>
    <name type="synonym">Mytilus polymorpha</name>
    <dbReference type="NCBI Taxonomy" id="45954"/>
    <lineage>
        <taxon>Eukaryota</taxon>
        <taxon>Metazoa</taxon>
        <taxon>Spiralia</taxon>
        <taxon>Lophotrochozoa</taxon>
        <taxon>Mollusca</taxon>
        <taxon>Bivalvia</taxon>
        <taxon>Autobranchia</taxon>
        <taxon>Heteroconchia</taxon>
        <taxon>Euheterodonta</taxon>
        <taxon>Imparidentia</taxon>
        <taxon>Neoheterodontei</taxon>
        <taxon>Myida</taxon>
        <taxon>Dreissenoidea</taxon>
        <taxon>Dreissenidae</taxon>
        <taxon>Dreissena</taxon>
    </lineage>
</organism>
<sequence length="121" mass="14460">MCVEHVCKWSIRRGLWLEYEVWGIWVDYEEDYWACGWIMRVRFVMWVDNEGLVMWMENEGSVCGRSMRGGVFVLGIGWGMWMAQEGMWVWHDGMRMDNVCGLNMMQEDVVCGWSMRFDFSS</sequence>
<protein>
    <submittedName>
        <fullName evidence="1">Uncharacterized protein</fullName>
    </submittedName>
</protein>
<evidence type="ECO:0000313" key="2">
    <source>
        <dbReference type="Proteomes" id="UP000828390"/>
    </source>
</evidence>
<evidence type="ECO:0000313" key="1">
    <source>
        <dbReference type="EMBL" id="KAH3791957.1"/>
    </source>
</evidence>
<dbReference type="EMBL" id="JAIWYP010000007">
    <property type="protein sequence ID" value="KAH3791957.1"/>
    <property type="molecule type" value="Genomic_DNA"/>
</dbReference>
<accession>A0A9D4F9X0</accession>
<keyword evidence="2" id="KW-1185">Reference proteome</keyword>
<reference evidence="1" key="2">
    <citation type="submission" date="2020-11" db="EMBL/GenBank/DDBJ databases">
        <authorList>
            <person name="McCartney M.A."/>
            <person name="Auch B."/>
            <person name="Kono T."/>
            <person name="Mallez S."/>
            <person name="Becker A."/>
            <person name="Gohl D.M."/>
            <person name="Silverstein K.A.T."/>
            <person name="Koren S."/>
            <person name="Bechman K.B."/>
            <person name="Herman A."/>
            <person name="Abrahante J.E."/>
            <person name="Garbe J."/>
        </authorList>
    </citation>
    <scope>NUCLEOTIDE SEQUENCE</scope>
    <source>
        <strain evidence="1">Duluth1</strain>
        <tissue evidence="1">Whole animal</tissue>
    </source>
</reference>
<proteinExistence type="predicted"/>
<reference evidence="1" key="1">
    <citation type="journal article" date="2019" name="bioRxiv">
        <title>The Genome of the Zebra Mussel, Dreissena polymorpha: A Resource for Invasive Species Research.</title>
        <authorList>
            <person name="McCartney M.A."/>
            <person name="Auch B."/>
            <person name="Kono T."/>
            <person name="Mallez S."/>
            <person name="Zhang Y."/>
            <person name="Obille A."/>
            <person name="Becker A."/>
            <person name="Abrahante J.E."/>
            <person name="Garbe J."/>
            <person name="Badalamenti J.P."/>
            <person name="Herman A."/>
            <person name="Mangelson H."/>
            <person name="Liachko I."/>
            <person name="Sullivan S."/>
            <person name="Sone E.D."/>
            <person name="Koren S."/>
            <person name="Silverstein K.A.T."/>
            <person name="Beckman K.B."/>
            <person name="Gohl D.M."/>
        </authorList>
    </citation>
    <scope>NUCLEOTIDE SEQUENCE</scope>
    <source>
        <strain evidence="1">Duluth1</strain>
        <tissue evidence="1">Whole animal</tissue>
    </source>
</reference>
<gene>
    <name evidence="1" type="ORF">DPMN_145446</name>
</gene>
<comment type="caution">
    <text evidence="1">The sequence shown here is derived from an EMBL/GenBank/DDBJ whole genome shotgun (WGS) entry which is preliminary data.</text>
</comment>
<dbReference type="AlphaFoldDB" id="A0A9D4F9X0"/>
<name>A0A9D4F9X0_DREPO</name>